<feature type="transmembrane region" description="Helical" evidence="6">
    <location>
        <begin position="251"/>
        <end position="270"/>
    </location>
</feature>
<keyword evidence="2" id="KW-0813">Transport</keyword>
<dbReference type="InterPro" id="IPR001958">
    <property type="entry name" value="Tet-R_TetA/multi-R_MdtG-like"/>
</dbReference>
<evidence type="ECO:0000259" key="7">
    <source>
        <dbReference type="PROSITE" id="PS50850"/>
    </source>
</evidence>
<dbReference type="PRINTS" id="PR01035">
    <property type="entry name" value="TCRTETA"/>
</dbReference>
<feature type="transmembrane region" description="Helical" evidence="6">
    <location>
        <begin position="144"/>
        <end position="168"/>
    </location>
</feature>
<reference evidence="8" key="1">
    <citation type="submission" date="2020-05" db="EMBL/GenBank/DDBJ databases">
        <authorList>
            <person name="Chiriac C."/>
            <person name="Salcher M."/>
            <person name="Ghai R."/>
            <person name="Kavagutti S V."/>
        </authorList>
    </citation>
    <scope>NUCLEOTIDE SEQUENCE</scope>
</reference>
<feature type="domain" description="Major facilitator superfamily (MFS) profile" evidence="7">
    <location>
        <begin position="21"/>
        <end position="392"/>
    </location>
</feature>
<dbReference type="PROSITE" id="PS50850">
    <property type="entry name" value="MFS"/>
    <property type="match status" value="1"/>
</dbReference>
<keyword evidence="4 6" id="KW-1133">Transmembrane helix</keyword>
<accession>A0A6J6YVY1</accession>
<dbReference type="SUPFAM" id="SSF103473">
    <property type="entry name" value="MFS general substrate transporter"/>
    <property type="match status" value="1"/>
</dbReference>
<evidence type="ECO:0000256" key="4">
    <source>
        <dbReference type="ARBA" id="ARBA00022989"/>
    </source>
</evidence>
<feature type="transmembrane region" description="Helical" evidence="6">
    <location>
        <begin position="370"/>
        <end position="389"/>
    </location>
</feature>
<dbReference type="InterPro" id="IPR036259">
    <property type="entry name" value="MFS_trans_sf"/>
</dbReference>
<dbReference type="AlphaFoldDB" id="A0A6J6YVY1"/>
<dbReference type="EMBL" id="CAFAAI010000334">
    <property type="protein sequence ID" value="CAB4812433.1"/>
    <property type="molecule type" value="Genomic_DNA"/>
</dbReference>
<evidence type="ECO:0000256" key="6">
    <source>
        <dbReference type="SAM" id="Phobius"/>
    </source>
</evidence>
<dbReference type="CDD" id="cd17330">
    <property type="entry name" value="MFS_SLC46_TetA_like"/>
    <property type="match status" value="1"/>
</dbReference>
<feature type="transmembrane region" description="Helical" evidence="6">
    <location>
        <begin position="21"/>
        <end position="43"/>
    </location>
</feature>
<dbReference type="PANTHER" id="PTHR23504">
    <property type="entry name" value="MAJOR FACILITATOR SUPERFAMILY DOMAIN-CONTAINING PROTEIN 10"/>
    <property type="match status" value="1"/>
</dbReference>
<feature type="transmembrane region" description="Helical" evidence="6">
    <location>
        <begin position="291"/>
        <end position="315"/>
    </location>
</feature>
<name>A0A6J6YVY1_9ZZZZ</name>
<dbReference type="InterPro" id="IPR020846">
    <property type="entry name" value="MFS_dom"/>
</dbReference>
<feature type="transmembrane region" description="Helical" evidence="6">
    <location>
        <begin position="87"/>
        <end position="113"/>
    </location>
</feature>
<sequence>MAALDFVSRPESTPRAPLPRGFWVIWTTVALDLVGFGIVAPILGRYAERFGANPFTVGLLFASFSLAQFVCAPLLGRLSDRVGRKPIILLSLFGTAVGSVITGAAGALWVLFLGRILDGASGASVSVAQGAVSDVVAPKDRPRAFGLLGAAFGVGFVVGPALGALSAIRGPYLPFYVAGAIAFVNGCTAIFRLPETHVNRGPRQKAEKSVHSAELWRLVSVAFIAIAAFSGFEATFALLAERRFSLNEGGIAVVFVCIGVFLVIVQGGIIRPVGEKIGVRGSVSAGLAFNAVGLLILAFATSWAVLVPALALLTFGQGLTSPNFTTMVTSVVPPHQRGEALGFQQSGSALARVVGPALAGLLFHHVGIPAPYLVAAAMCGMGLAVLSWTRTA</sequence>
<comment type="subcellular location">
    <subcellularLocation>
        <location evidence="1">Membrane</location>
        <topology evidence="1">Multi-pass membrane protein</topology>
    </subcellularLocation>
</comment>
<protein>
    <submittedName>
        <fullName evidence="8">Unannotated protein</fullName>
    </submittedName>
</protein>
<organism evidence="8">
    <name type="scientific">freshwater metagenome</name>
    <dbReference type="NCBI Taxonomy" id="449393"/>
    <lineage>
        <taxon>unclassified sequences</taxon>
        <taxon>metagenomes</taxon>
        <taxon>ecological metagenomes</taxon>
    </lineage>
</organism>
<evidence type="ECO:0000256" key="3">
    <source>
        <dbReference type="ARBA" id="ARBA00022692"/>
    </source>
</evidence>
<keyword evidence="5 6" id="KW-0472">Membrane</keyword>
<evidence type="ECO:0000256" key="1">
    <source>
        <dbReference type="ARBA" id="ARBA00004141"/>
    </source>
</evidence>
<keyword evidence="3 6" id="KW-0812">Transmembrane</keyword>
<dbReference type="InterPro" id="IPR005829">
    <property type="entry name" value="Sugar_transporter_CS"/>
</dbReference>
<evidence type="ECO:0000256" key="5">
    <source>
        <dbReference type="ARBA" id="ARBA00023136"/>
    </source>
</evidence>
<feature type="transmembrane region" description="Helical" evidence="6">
    <location>
        <begin position="55"/>
        <end position="75"/>
    </location>
</feature>
<dbReference type="Gene3D" id="1.20.1250.20">
    <property type="entry name" value="MFS general substrate transporter like domains"/>
    <property type="match status" value="1"/>
</dbReference>
<dbReference type="GO" id="GO:0016020">
    <property type="term" value="C:membrane"/>
    <property type="evidence" value="ECO:0007669"/>
    <property type="project" value="UniProtKB-SubCell"/>
</dbReference>
<feature type="transmembrane region" description="Helical" evidence="6">
    <location>
        <begin position="215"/>
        <end position="239"/>
    </location>
</feature>
<feature type="transmembrane region" description="Helical" evidence="6">
    <location>
        <begin position="174"/>
        <end position="194"/>
    </location>
</feature>
<gene>
    <name evidence="8" type="ORF">UFOPK2992_01672</name>
</gene>
<evidence type="ECO:0000256" key="2">
    <source>
        <dbReference type="ARBA" id="ARBA00022448"/>
    </source>
</evidence>
<dbReference type="PROSITE" id="PS00216">
    <property type="entry name" value="SUGAR_TRANSPORT_1"/>
    <property type="match status" value="1"/>
</dbReference>
<dbReference type="GO" id="GO:0022857">
    <property type="term" value="F:transmembrane transporter activity"/>
    <property type="evidence" value="ECO:0007669"/>
    <property type="project" value="InterPro"/>
</dbReference>
<dbReference type="PANTHER" id="PTHR23504:SF15">
    <property type="entry name" value="MAJOR FACILITATOR SUPERFAMILY (MFS) PROFILE DOMAIN-CONTAINING PROTEIN"/>
    <property type="match status" value="1"/>
</dbReference>
<proteinExistence type="predicted"/>
<evidence type="ECO:0000313" key="8">
    <source>
        <dbReference type="EMBL" id="CAB4812433.1"/>
    </source>
</evidence>
<dbReference type="InterPro" id="IPR011701">
    <property type="entry name" value="MFS"/>
</dbReference>
<dbReference type="Pfam" id="PF07690">
    <property type="entry name" value="MFS_1"/>
    <property type="match status" value="2"/>
</dbReference>